<accession>A0A8S1E084</accession>
<reference evidence="1 2" key="1">
    <citation type="submission" date="2020-04" db="EMBL/GenBank/DDBJ databases">
        <authorList>
            <person name="Alioto T."/>
            <person name="Alioto T."/>
            <person name="Gomez Garrido J."/>
        </authorList>
    </citation>
    <scope>NUCLEOTIDE SEQUENCE [LARGE SCALE GENOMIC DNA]</scope>
</reference>
<dbReference type="AlphaFoldDB" id="A0A8S1E084"/>
<feature type="non-terminal residue" evidence="1">
    <location>
        <position position="1"/>
    </location>
</feature>
<evidence type="ECO:0000313" key="1">
    <source>
        <dbReference type="EMBL" id="CAB3387686.1"/>
    </source>
</evidence>
<gene>
    <name evidence="1" type="ORF">CLODIP_2_CD00970</name>
</gene>
<dbReference type="EMBL" id="CADEPI010000609">
    <property type="protein sequence ID" value="CAB3387686.1"/>
    <property type="molecule type" value="Genomic_DNA"/>
</dbReference>
<protein>
    <submittedName>
        <fullName evidence="1">Uncharacterized protein</fullName>
    </submittedName>
</protein>
<name>A0A8S1E084_9INSE</name>
<comment type="caution">
    <text evidence="1">The sequence shown here is derived from an EMBL/GenBank/DDBJ whole genome shotgun (WGS) entry which is preliminary data.</text>
</comment>
<evidence type="ECO:0000313" key="2">
    <source>
        <dbReference type="Proteomes" id="UP000494165"/>
    </source>
</evidence>
<organism evidence="1 2">
    <name type="scientific">Cloeon dipterum</name>
    <dbReference type="NCBI Taxonomy" id="197152"/>
    <lineage>
        <taxon>Eukaryota</taxon>
        <taxon>Metazoa</taxon>
        <taxon>Ecdysozoa</taxon>
        <taxon>Arthropoda</taxon>
        <taxon>Hexapoda</taxon>
        <taxon>Insecta</taxon>
        <taxon>Pterygota</taxon>
        <taxon>Palaeoptera</taxon>
        <taxon>Ephemeroptera</taxon>
        <taxon>Pisciforma</taxon>
        <taxon>Baetidae</taxon>
        <taxon>Cloeon</taxon>
    </lineage>
</organism>
<dbReference type="Proteomes" id="UP000494165">
    <property type="component" value="Unassembled WGS sequence"/>
</dbReference>
<sequence>NPLEGSSAELINLLIQHETSLSLLQ</sequence>
<proteinExistence type="predicted"/>
<keyword evidence="2" id="KW-1185">Reference proteome</keyword>